<keyword evidence="3" id="KW-1185">Reference proteome</keyword>
<organism evidence="2 3">
    <name type="scientific">Brunnivagina elsteri CCALA 953</name>
    <dbReference type="NCBI Taxonomy" id="987040"/>
    <lineage>
        <taxon>Bacteria</taxon>
        <taxon>Bacillati</taxon>
        <taxon>Cyanobacteriota</taxon>
        <taxon>Cyanophyceae</taxon>
        <taxon>Nostocales</taxon>
        <taxon>Calotrichaceae</taxon>
        <taxon>Brunnivagina</taxon>
    </lineage>
</organism>
<keyword evidence="1" id="KW-1133">Transmembrane helix</keyword>
<proteinExistence type="predicted"/>
<evidence type="ECO:0000313" key="2">
    <source>
        <dbReference type="EMBL" id="PAX60681.1"/>
    </source>
</evidence>
<name>A0A2A2TQ88_9CYAN</name>
<dbReference type="SUPFAM" id="SSF54523">
    <property type="entry name" value="Pili subunits"/>
    <property type="match status" value="1"/>
</dbReference>
<dbReference type="Gene3D" id="3.30.700.10">
    <property type="entry name" value="Glycoprotein, Type 4 Pilin"/>
    <property type="match status" value="1"/>
</dbReference>
<dbReference type="Pfam" id="PF07963">
    <property type="entry name" value="N_methyl"/>
    <property type="match status" value="1"/>
</dbReference>
<keyword evidence="1" id="KW-0812">Transmembrane</keyword>
<reference evidence="2 3" key="1">
    <citation type="submission" date="2017-08" db="EMBL/GenBank/DDBJ databases">
        <title>Draft genome sequence of filamentous cyanobacterium Calothrix elsteri CCALA 953.</title>
        <authorList>
            <person name="Gagunashvili A.N."/>
            <person name="Elster J."/>
            <person name="Andresson O.S."/>
        </authorList>
    </citation>
    <scope>NUCLEOTIDE SEQUENCE [LARGE SCALE GENOMIC DNA]</scope>
    <source>
        <strain evidence="2 3">CCALA 953</strain>
    </source>
</reference>
<dbReference type="PROSITE" id="PS00409">
    <property type="entry name" value="PROKAR_NTER_METHYL"/>
    <property type="match status" value="1"/>
</dbReference>
<sequence length="219" mass="24118">MLKYKNNTFVPKEINPITQNKTKYQLLNQGGFTLIEMLVVVIIIGILSGIAAPTWLAFTNRQRINKVNDVVLSTLQEAQRAAKKTKINQSLWFRKQGNDIEYAIVSENVTKEEDISIWKSVGGEIGVNSKQFVLATNITSDNTATISTASNSITTAKKYITFDYMGILSKPSFTETAGLKLVVAVPQTPNSTVAGNTKRCVIVQTILGGIRTEKDNNCN</sequence>
<evidence type="ECO:0000256" key="1">
    <source>
        <dbReference type="SAM" id="Phobius"/>
    </source>
</evidence>
<dbReference type="EMBL" id="NTFS01000003">
    <property type="protein sequence ID" value="PAX60681.1"/>
    <property type="molecule type" value="Genomic_DNA"/>
</dbReference>
<keyword evidence="1" id="KW-0472">Membrane</keyword>
<dbReference type="OrthoDB" id="465504at2"/>
<dbReference type="InterPro" id="IPR012902">
    <property type="entry name" value="N_methyl_site"/>
</dbReference>
<gene>
    <name evidence="2" type="ORF">CK510_00665</name>
</gene>
<protein>
    <submittedName>
        <fullName evidence="2">Prepilin-type cleavage/methylation domain-containing protein</fullName>
    </submittedName>
</protein>
<dbReference type="NCBIfam" id="TIGR02532">
    <property type="entry name" value="IV_pilin_GFxxxE"/>
    <property type="match status" value="1"/>
</dbReference>
<evidence type="ECO:0000313" key="3">
    <source>
        <dbReference type="Proteomes" id="UP000218238"/>
    </source>
</evidence>
<dbReference type="AlphaFoldDB" id="A0A2A2TQ88"/>
<comment type="caution">
    <text evidence="2">The sequence shown here is derived from an EMBL/GenBank/DDBJ whole genome shotgun (WGS) entry which is preliminary data.</text>
</comment>
<dbReference type="InterPro" id="IPR045584">
    <property type="entry name" value="Pilin-like"/>
</dbReference>
<dbReference type="Proteomes" id="UP000218238">
    <property type="component" value="Unassembled WGS sequence"/>
</dbReference>
<accession>A0A2A2TQ88</accession>
<feature type="transmembrane region" description="Helical" evidence="1">
    <location>
        <begin position="34"/>
        <end position="58"/>
    </location>
</feature>